<dbReference type="GO" id="GO:0046872">
    <property type="term" value="F:metal ion binding"/>
    <property type="evidence" value="ECO:0007669"/>
    <property type="project" value="UniProtKB-KW"/>
</dbReference>
<accession>A0A8S0VRA2</accession>
<comment type="similarity">
    <text evidence="1">Belongs to the Gfa family.</text>
</comment>
<evidence type="ECO:0000259" key="5">
    <source>
        <dbReference type="PROSITE" id="PS51891"/>
    </source>
</evidence>
<dbReference type="AlphaFoldDB" id="A0A8S0VRA2"/>
<keyword evidence="2" id="KW-0479">Metal-binding</keyword>
<dbReference type="PROSITE" id="PS51891">
    <property type="entry name" value="CENP_V_GFA"/>
    <property type="match status" value="1"/>
</dbReference>
<sequence>MLTSTPVPYMLCVCAICRKVGGASGSINVAAHKNSLQVEGKENISVYQAILYRGAPEECIASSERSFCKKCSSMLWFYAGQYSPETIYPFASVIDSPELPAAETMTICMAGEKPAFVRLPEGKKEIYEQYPPDNLEEWHKKNNLYVA</sequence>
<keyword evidence="4" id="KW-0456">Lyase</keyword>
<evidence type="ECO:0000313" key="7">
    <source>
        <dbReference type="Proteomes" id="UP000467700"/>
    </source>
</evidence>
<evidence type="ECO:0000313" key="6">
    <source>
        <dbReference type="EMBL" id="CAA7262765.1"/>
    </source>
</evidence>
<dbReference type="OrthoDB" id="406544at2759"/>
<evidence type="ECO:0000256" key="2">
    <source>
        <dbReference type="ARBA" id="ARBA00022723"/>
    </source>
</evidence>
<dbReference type="Pfam" id="PF04828">
    <property type="entry name" value="GFA"/>
    <property type="match status" value="1"/>
</dbReference>
<dbReference type="GO" id="GO:0016846">
    <property type="term" value="F:carbon-sulfur lyase activity"/>
    <property type="evidence" value="ECO:0007669"/>
    <property type="project" value="InterPro"/>
</dbReference>
<dbReference type="Proteomes" id="UP000467700">
    <property type="component" value="Unassembled WGS sequence"/>
</dbReference>
<reference evidence="6 7" key="1">
    <citation type="submission" date="2020-01" db="EMBL/GenBank/DDBJ databases">
        <authorList>
            <person name="Gupta K D."/>
        </authorList>
    </citation>
    <scope>NUCLEOTIDE SEQUENCE [LARGE SCALE GENOMIC DNA]</scope>
</reference>
<comment type="caution">
    <text evidence="6">The sequence shown here is derived from an EMBL/GenBank/DDBJ whole genome shotgun (WGS) entry which is preliminary data.</text>
</comment>
<dbReference type="EMBL" id="CACVBS010000037">
    <property type="protein sequence ID" value="CAA7262765.1"/>
    <property type="molecule type" value="Genomic_DNA"/>
</dbReference>
<evidence type="ECO:0000256" key="4">
    <source>
        <dbReference type="ARBA" id="ARBA00023239"/>
    </source>
</evidence>
<keyword evidence="7" id="KW-1185">Reference proteome</keyword>
<dbReference type="PANTHER" id="PTHR33337">
    <property type="entry name" value="GFA DOMAIN-CONTAINING PROTEIN"/>
    <property type="match status" value="1"/>
</dbReference>
<protein>
    <recommendedName>
        <fullName evidence="5">CENP-V/GFA domain-containing protein</fullName>
    </recommendedName>
</protein>
<dbReference type="Gene3D" id="3.90.1590.10">
    <property type="entry name" value="glutathione-dependent formaldehyde- activating enzyme (gfa)"/>
    <property type="match status" value="1"/>
</dbReference>
<keyword evidence="3" id="KW-0862">Zinc</keyword>
<proteinExistence type="inferred from homology"/>
<dbReference type="InterPro" id="IPR011057">
    <property type="entry name" value="Mss4-like_sf"/>
</dbReference>
<evidence type="ECO:0000256" key="3">
    <source>
        <dbReference type="ARBA" id="ARBA00022833"/>
    </source>
</evidence>
<dbReference type="InterPro" id="IPR006913">
    <property type="entry name" value="CENP-V/GFA"/>
</dbReference>
<evidence type="ECO:0000256" key="1">
    <source>
        <dbReference type="ARBA" id="ARBA00005495"/>
    </source>
</evidence>
<feature type="domain" description="CENP-V/GFA" evidence="5">
    <location>
        <begin position="1"/>
        <end position="128"/>
    </location>
</feature>
<gene>
    <name evidence="6" type="ORF">AAE3_LOCUS5077</name>
</gene>
<dbReference type="SUPFAM" id="SSF51316">
    <property type="entry name" value="Mss4-like"/>
    <property type="match status" value="1"/>
</dbReference>
<name>A0A8S0VRA2_CYCAE</name>
<dbReference type="PANTHER" id="PTHR33337:SF44">
    <property type="entry name" value="DUF636 DOMAIN PROTEIN (AFU_ORTHOLOGUE AFUA_1G09754)"/>
    <property type="match status" value="1"/>
</dbReference>
<organism evidence="6 7">
    <name type="scientific">Cyclocybe aegerita</name>
    <name type="common">Black poplar mushroom</name>
    <name type="synonym">Agrocybe aegerita</name>
    <dbReference type="NCBI Taxonomy" id="1973307"/>
    <lineage>
        <taxon>Eukaryota</taxon>
        <taxon>Fungi</taxon>
        <taxon>Dikarya</taxon>
        <taxon>Basidiomycota</taxon>
        <taxon>Agaricomycotina</taxon>
        <taxon>Agaricomycetes</taxon>
        <taxon>Agaricomycetidae</taxon>
        <taxon>Agaricales</taxon>
        <taxon>Agaricineae</taxon>
        <taxon>Bolbitiaceae</taxon>
        <taxon>Cyclocybe</taxon>
    </lineage>
</organism>